<accession>A0ABN6RB89</accession>
<dbReference type="Proteomes" id="UP001059597">
    <property type="component" value="Plasmid SNP1"/>
</dbReference>
<evidence type="ECO:0000313" key="1">
    <source>
        <dbReference type="EMBL" id="BDM74841.1"/>
    </source>
</evidence>
<proteinExistence type="predicted"/>
<protein>
    <submittedName>
        <fullName evidence="1">Uncharacterized protein</fullName>
    </submittedName>
</protein>
<organism evidence="1 2">
    <name type="scientific">Streptomyces nigrescens</name>
    <dbReference type="NCBI Taxonomy" id="1920"/>
    <lineage>
        <taxon>Bacteria</taxon>
        <taxon>Bacillati</taxon>
        <taxon>Actinomycetota</taxon>
        <taxon>Actinomycetes</taxon>
        <taxon>Kitasatosporales</taxon>
        <taxon>Streptomycetaceae</taxon>
        <taxon>Streptomyces</taxon>
    </lineage>
</organism>
<reference evidence="1" key="1">
    <citation type="submission" date="2022-06" db="EMBL/GenBank/DDBJ databases">
        <title>Complete genome sequence of Streptomyces nigrescens HEK616.</title>
        <authorList>
            <person name="Asamizu S."/>
            <person name="Onaka H."/>
        </authorList>
    </citation>
    <scope>NUCLEOTIDE SEQUENCE</scope>
    <source>
        <strain evidence="1">HEK616</strain>
        <plasmid evidence="1">SNP1</plasmid>
    </source>
</reference>
<dbReference type="EMBL" id="AP026074">
    <property type="protein sequence ID" value="BDM74841.1"/>
    <property type="molecule type" value="Genomic_DNA"/>
</dbReference>
<geneLocation type="plasmid" evidence="1 2">
    <name>SNP1</name>
</geneLocation>
<gene>
    <name evidence="1" type="ORF">HEK616_83280</name>
</gene>
<keyword evidence="2" id="KW-1185">Reference proteome</keyword>
<evidence type="ECO:0000313" key="2">
    <source>
        <dbReference type="Proteomes" id="UP001059597"/>
    </source>
</evidence>
<name>A0ABN6RB89_STRNI</name>
<sequence>MGEPRSSDQAADGEDGVGEVEERVAHNSAAFVAHAEAVIKVAMIRLMAARLAGEEIEPRGPIGTEAARRLADDLKNE</sequence>
<keyword evidence="1" id="KW-0614">Plasmid</keyword>